<dbReference type="AlphaFoldDB" id="A0A942TTM6"/>
<dbReference type="Proteomes" id="UP000682713">
    <property type="component" value="Unassembled WGS sequence"/>
</dbReference>
<dbReference type="GO" id="GO:0046677">
    <property type="term" value="P:response to antibiotic"/>
    <property type="evidence" value="ECO:0007669"/>
    <property type="project" value="InterPro"/>
</dbReference>
<dbReference type="GO" id="GO:0008658">
    <property type="term" value="F:penicillin binding"/>
    <property type="evidence" value="ECO:0007669"/>
    <property type="project" value="InterPro"/>
</dbReference>
<dbReference type="Gene3D" id="3.90.1310.10">
    <property type="entry name" value="Penicillin-binding protein 2a (Domain 2)"/>
    <property type="match status" value="1"/>
</dbReference>
<evidence type="ECO:0000313" key="12">
    <source>
        <dbReference type="Proteomes" id="UP000682713"/>
    </source>
</evidence>
<dbReference type="SUPFAM" id="SSF54427">
    <property type="entry name" value="NTF2-like"/>
    <property type="match status" value="1"/>
</dbReference>
<dbReference type="InterPro" id="IPR050515">
    <property type="entry name" value="Beta-lactam/transpept"/>
</dbReference>
<feature type="domain" description="Penicillin-binding protein dimerisation" evidence="9">
    <location>
        <begin position="156"/>
        <end position="321"/>
    </location>
</feature>
<name>A0A942TTM6_9BACI</name>
<dbReference type="SUPFAM" id="SSF56519">
    <property type="entry name" value="Penicillin binding protein dimerisation domain"/>
    <property type="match status" value="1"/>
</dbReference>
<evidence type="ECO:0000259" key="8">
    <source>
        <dbReference type="Pfam" id="PF00905"/>
    </source>
</evidence>
<evidence type="ECO:0000256" key="7">
    <source>
        <dbReference type="SAM" id="SignalP"/>
    </source>
</evidence>
<comment type="pathway">
    <text evidence="2">Cell wall biogenesis; peptidoglycan biosynthesis.</text>
</comment>
<dbReference type="GO" id="GO:0005886">
    <property type="term" value="C:plasma membrane"/>
    <property type="evidence" value="ECO:0007669"/>
    <property type="project" value="TreeGrafter"/>
</dbReference>
<dbReference type="Gene3D" id="3.30.1390.30">
    <property type="entry name" value="Penicillin-binding protein 2a, domain 3"/>
    <property type="match status" value="1"/>
</dbReference>
<comment type="subcellular location">
    <subcellularLocation>
        <location evidence="1">Membrane</location>
    </subcellularLocation>
</comment>
<dbReference type="InterPro" id="IPR005311">
    <property type="entry name" value="PBP_dimer"/>
</dbReference>
<sequence>MKKFVLISLCLILSSLLVACNKEKEPKPEDRFADYIKLWNEQKFDKMYEFLSTESTENVTKEDFVDRYKKIYEDLEIKKLKVQFKKPEEETDKEATDIEFPFDVNMESLAGEIAFNHKAEFVKEDVDEKKEWRLNWDTSFIFPELEEGDKISVPTTSPKRGSILDRNGIALAENGVARQIGLVPKDMEGQEEKSVKQVSEVLGVSTEQIEKALGQSWVQPDSFVPIKTIPKDNMELREKVGQVPGVIGMDVEARVYPLGARAAHLTGNISPVTSDDLEENKGKGYSASDMIGRRGLEKVFEDRLRGEPGIKIVIQKEDGSEVVLAEKEVKDGEDVQLTIDSALQVTIFDQLGGKPGTAAAINPVTGETLALVSSPSYDPNTLTLGATNEEWKAIEENPDKPMLNRFNSTFAPGSVLKPITAAIGLKEGTLDWKTALPIKDLSWQKDASWGNYKVTRVSDPGVPIDLEKALIYSDNIYFAQTTLELGKDKFVAGLKAFGFDEDMPFAYPMHTSSFGNIDSDIALADSSYGQGQVEMNVLHLASAFTIFTNNGNMIKPILLTDEKQGEIWKENLLSQEEVDHLGAALRKVVEDPHGTARGARINGYPLAGKTGTAEFAKVEQGKKGKENSWFVAYNPDHPDTLVALMLEADGTSSAVEKVKNIFTDIRK</sequence>
<dbReference type="Gene3D" id="3.40.710.10">
    <property type="entry name" value="DD-peptidase/beta-lactamase superfamily"/>
    <property type="match status" value="1"/>
</dbReference>
<keyword evidence="12" id="KW-1185">Reference proteome</keyword>
<accession>A0A942TTM6</accession>
<feature type="chain" id="PRO_5038635047" description="serine-type D-Ala-D-Ala carboxypeptidase" evidence="7">
    <location>
        <begin position="20"/>
        <end position="667"/>
    </location>
</feature>
<comment type="caution">
    <text evidence="11">The sequence shown here is derived from an EMBL/GenBank/DDBJ whole genome shotgun (WGS) entry which is preliminary data.</text>
</comment>
<dbReference type="InterPro" id="IPR001460">
    <property type="entry name" value="PCN-bd_Tpept"/>
</dbReference>
<evidence type="ECO:0000256" key="6">
    <source>
        <dbReference type="ARBA" id="ARBA00034000"/>
    </source>
</evidence>
<dbReference type="InterPro" id="IPR036138">
    <property type="entry name" value="PBP_dimer_sf"/>
</dbReference>
<evidence type="ECO:0000259" key="9">
    <source>
        <dbReference type="Pfam" id="PF03717"/>
    </source>
</evidence>
<evidence type="ECO:0000256" key="5">
    <source>
        <dbReference type="ARBA" id="ARBA00023136"/>
    </source>
</evidence>
<dbReference type="Pfam" id="PF00905">
    <property type="entry name" value="Transpeptidase"/>
    <property type="match status" value="1"/>
</dbReference>
<dbReference type="EC" id="3.4.16.4" evidence="4"/>
<dbReference type="PROSITE" id="PS51257">
    <property type="entry name" value="PROKAR_LIPOPROTEIN"/>
    <property type="match status" value="1"/>
</dbReference>
<dbReference type="PANTHER" id="PTHR30627">
    <property type="entry name" value="PEPTIDOGLYCAN D,D-TRANSPEPTIDASE"/>
    <property type="match status" value="1"/>
</dbReference>
<dbReference type="GO" id="GO:0071972">
    <property type="term" value="F:peptidoglycan L,D-transpeptidase activity"/>
    <property type="evidence" value="ECO:0007669"/>
    <property type="project" value="TreeGrafter"/>
</dbReference>
<evidence type="ECO:0000313" key="11">
    <source>
        <dbReference type="EMBL" id="MBS4202012.1"/>
    </source>
</evidence>
<dbReference type="InterPro" id="IPR007887">
    <property type="entry name" value="MecA_N"/>
</dbReference>
<dbReference type="SUPFAM" id="SSF56601">
    <property type="entry name" value="beta-lactamase/transpeptidase-like"/>
    <property type="match status" value="1"/>
</dbReference>
<feature type="signal peptide" evidence="7">
    <location>
        <begin position="1"/>
        <end position="19"/>
    </location>
</feature>
<keyword evidence="5" id="KW-0472">Membrane</keyword>
<evidence type="ECO:0000256" key="2">
    <source>
        <dbReference type="ARBA" id="ARBA00004752"/>
    </source>
</evidence>
<dbReference type="Gene3D" id="3.10.450.100">
    <property type="entry name" value="NTF2-like, domain 1"/>
    <property type="match status" value="1"/>
</dbReference>
<dbReference type="PANTHER" id="PTHR30627:SF25">
    <property type="entry name" value="PENICILLIN-BINDING PROTEIN 3"/>
    <property type="match status" value="1"/>
</dbReference>
<dbReference type="RefSeq" id="WP_213112433.1">
    <property type="nucleotide sequence ID" value="NZ_JAGYPJ010000001.1"/>
</dbReference>
<dbReference type="Pfam" id="PF05223">
    <property type="entry name" value="MecA_N"/>
    <property type="match status" value="1"/>
</dbReference>
<dbReference type="GO" id="GO:0009002">
    <property type="term" value="F:serine-type D-Ala-D-Ala carboxypeptidase activity"/>
    <property type="evidence" value="ECO:0007669"/>
    <property type="project" value="UniProtKB-EC"/>
</dbReference>
<protein>
    <recommendedName>
        <fullName evidence="4">serine-type D-Ala-D-Ala carboxypeptidase</fullName>
        <ecNumber evidence="4">3.4.16.4</ecNumber>
    </recommendedName>
</protein>
<organism evidence="11 12">
    <name type="scientific">Lederbergia citrisecunda</name>
    <dbReference type="NCBI Taxonomy" id="2833583"/>
    <lineage>
        <taxon>Bacteria</taxon>
        <taxon>Bacillati</taxon>
        <taxon>Bacillota</taxon>
        <taxon>Bacilli</taxon>
        <taxon>Bacillales</taxon>
        <taxon>Bacillaceae</taxon>
        <taxon>Lederbergia</taxon>
    </lineage>
</organism>
<feature type="domain" description="Penicillin-binding protein transpeptidase" evidence="8">
    <location>
        <begin position="356"/>
        <end position="665"/>
    </location>
</feature>
<dbReference type="InterPro" id="IPR012338">
    <property type="entry name" value="Beta-lactam/transpept-like"/>
</dbReference>
<keyword evidence="7" id="KW-0732">Signal</keyword>
<gene>
    <name evidence="11" type="ORF">KHA93_20605</name>
</gene>
<evidence type="ECO:0000256" key="3">
    <source>
        <dbReference type="ARBA" id="ARBA00007171"/>
    </source>
</evidence>
<evidence type="ECO:0000259" key="10">
    <source>
        <dbReference type="Pfam" id="PF05223"/>
    </source>
</evidence>
<dbReference type="GO" id="GO:0071555">
    <property type="term" value="P:cell wall organization"/>
    <property type="evidence" value="ECO:0007669"/>
    <property type="project" value="TreeGrafter"/>
</dbReference>
<proteinExistence type="inferred from homology"/>
<reference evidence="11 12" key="1">
    <citation type="submission" date="2021-05" db="EMBL/GenBank/DDBJ databases">
        <title>Novel Bacillus species.</title>
        <authorList>
            <person name="Liu G."/>
        </authorList>
    </citation>
    <scope>NUCLEOTIDE SEQUENCE [LARGE SCALE GENOMIC DNA]</scope>
    <source>
        <strain evidence="11 12">FJAT-49732</strain>
    </source>
</reference>
<comment type="catalytic activity">
    <reaction evidence="6">
        <text>Preferential cleavage: (Ac)2-L-Lys-D-Ala-|-D-Ala. Also transpeptidation of peptidyl-alanyl moieties that are N-acyl substituents of D-alanine.</text>
        <dbReference type="EC" id="3.4.16.4"/>
    </reaction>
</comment>
<evidence type="ECO:0000256" key="1">
    <source>
        <dbReference type="ARBA" id="ARBA00004370"/>
    </source>
</evidence>
<dbReference type="EMBL" id="JAGYPJ010000001">
    <property type="protein sequence ID" value="MBS4202012.1"/>
    <property type="molecule type" value="Genomic_DNA"/>
</dbReference>
<evidence type="ECO:0000256" key="4">
    <source>
        <dbReference type="ARBA" id="ARBA00012448"/>
    </source>
</evidence>
<feature type="domain" description="NTF2-like N-terminal transpeptidase" evidence="10">
    <location>
        <begin position="27"/>
        <end position="149"/>
    </location>
</feature>
<dbReference type="InterPro" id="IPR032710">
    <property type="entry name" value="NTF2-like_dom_sf"/>
</dbReference>
<dbReference type="Pfam" id="PF03717">
    <property type="entry name" value="PBP_dimer"/>
    <property type="match status" value="1"/>
</dbReference>
<comment type="similarity">
    <text evidence="3">Belongs to the transpeptidase family.</text>
</comment>